<dbReference type="InterPro" id="IPR002197">
    <property type="entry name" value="HTH_Fis"/>
</dbReference>
<dbReference type="RefSeq" id="WP_207402055.1">
    <property type="nucleotide sequence ID" value="NZ_JAMXAX010000049.1"/>
</dbReference>
<evidence type="ECO:0000256" key="5">
    <source>
        <dbReference type="ARBA" id="ARBA00023163"/>
    </source>
</evidence>
<dbReference type="InterPro" id="IPR003018">
    <property type="entry name" value="GAF"/>
</dbReference>
<dbReference type="Gene3D" id="3.30.450.40">
    <property type="match status" value="1"/>
</dbReference>
<reference evidence="8" key="1">
    <citation type="journal article" date="2019" name="Int. J. Syst. Evol. Microbiol.">
        <title>The Global Catalogue of Microorganisms (GCM) 10K type strain sequencing project: providing services to taxonomists for standard genome sequencing and annotation.</title>
        <authorList>
            <consortium name="The Broad Institute Genomics Platform"/>
            <consortium name="The Broad Institute Genome Sequencing Center for Infectious Disease"/>
            <person name="Wu L."/>
            <person name="Ma J."/>
        </authorList>
    </citation>
    <scope>NUCLEOTIDE SEQUENCE [LARGE SCALE GENOMIC DNA]</scope>
    <source>
        <strain evidence="8">CCUG 2113</strain>
    </source>
</reference>
<dbReference type="SMART" id="SM00382">
    <property type="entry name" value="AAA"/>
    <property type="match status" value="1"/>
</dbReference>
<dbReference type="InterPro" id="IPR009057">
    <property type="entry name" value="Homeodomain-like_sf"/>
</dbReference>
<dbReference type="InterPro" id="IPR025662">
    <property type="entry name" value="Sigma_54_int_dom_ATP-bd_1"/>
</dbReference>
<dbReference type="SUPFAM" id="SSF52540">
    <property type="entry name" value="P-loop containing nucleoside triphosphate hydrolases"/>
    <property type="match status" value="1"/>
</dbReference>
<keyword evidence="3" id="KW-0805">Transcription regulation</keyword>
<dbReference type="EMBL" id="JBHSAJ010000015">
    <property type="protein sequence ID" value="MFC3934261.1"/>
    <property type="molecule type" value="Genomic_DNA"/>
</dbReference>
<dbReference type="InterPro" id="IPR002078">
    <property type="entry name" value="Sigma_54_int"/>
</dbReference>
<evidence type="ECO:0000256" key="3">
    <source>
        <dbReference type="ARBA" id="ARBA00023015"/>
    </source>
</evidence>
<gene>
    <name evidence="7" type="ORF">ACFOW3_06450</name>
</gene>
<dbReference type="InterPro" id="IPR027417">
    <property type="entry name" value="P-loop_NTPase"/>
</dbReference>
<dbReference type="InterPro" id="IPR003593">
    <property type="entry name" value="AAA+_ATPase"/>
</dbReference>
<dbReference type="SUPFAM" id="SSF46689">
    <property type="entry name" value="Homeodomain-like"/>
    <property type="match status" value="1"/>
</dbReference>
<name>A0ABV8D715_9BURK</name>
<evidence type="ECO:0000256" key="4">
    <source>
        <dbReference type="ARBA" id="ARBA00023125"/>
    </source>
</evidence>
<evidence type="ECO:0000313" key="8">
    <source>
        <dbReference type="Proteomes" id="UP001595693"/>
    </source>
</evidence>
<feature type="domain" description="Sigma-54 factor interaction" evidence="6">
    <location>
        <begin position="343"/>
        <end position="573"/>
    </location>
</feature>
<evidence type="ECO:0000313" key="7">
    <source>
        <dbReference type="EMBL" id="MFC3934261.1"/>
    </source>
</evidence>
<keyword evidence="5" id="KW-0804">Transcription</keyword>
<dbReference type="PANTHER" id="PTHR32071">
    <property type="entry name" value="TRANSCRIPTIONAL REGULATORY PROTEIN"/>
    <property type="match status" value="1"/>
</dbReference>
<dbReference type="PROSITE" id="PS00675">
    <property type="entry name" value="SIGMA54_INTERACT_1"/>
    <property type="match status" value="1"/>
</dbReference>
<dbReference type="Proteomes" id="UP001595693">
    <property type="component" value="Unassembled WGS sequence"/>
</dbReference>
<comment type="caution">
    <text evidence="7">The sequence shown here is derived from an EMBL/GenBank/DDBJ whole genome shotgun (WGS) entry which is preliminary data.</text>
</comment>
<evidence type="ECO:0000256" key="2">
    <source>
        <dbReference type="ARBA" id="ARBA00022840"/>
    </source>
</evidence>
<dbReference type="Gene3D" id="3.40.50.300">
    <property type="entry name" value="P-loop containing nucleotide triphosphate hydrolases"/>
    <property type="match status" value="1"/>
</dbReference>
<keyword evidence="2" id="KW-0067">ATP-binding</keyword>
<organism evidence="7 8">
    <name type="scientific">Acidovorax facilis</name>
    <dbReference type="NCBI Taxonomy" id="12917"/>
    <lineage>
        <taxon>Bacteria</taxon>
        <taxon>Pseudomonadati</taxon>
        <taxon>Pseudomonadota</taxon>
        <taxon>Betaproteobacteria</taxon>
        <taxon>Burkholderiales</taxon>
        <taxon>Comamonadaceae</taxon>
        <taxon>Acidovorax</taxon>
    </lineage>
</organism>
<dbReference type="PRINTS" id="PR01590">
    <property type="entry name" value="HTHFIS"/>
</dbReference>
<keyword evidence="4" id="KW-0238">DNA-binding</keyword>
<proteinExistence type="predicted"/>
<dbReference type="PROSITE" id="PS00676">
    <property type="entry name" value="SIGMA54_INTERACT_2"/>
    <property type="match status" value="1"/>
</dbReference>
<dbReference type="Gene3D" id="1.10.8.60">
    <property type="match status" value="1"/>
</dbReference>
<protein>
    <submittedName>
        <fullName evidence="7">Sigma-54-dependent Fis family transcriptional regulator</fullName>
    </submittedName>
</protein>
<dbReference type="PROSITE" id="PS50045">
    <property type="entry name" value="SIGMA54_INTERACT_4"/>
    <property type="match status" value="1"/>
</dbReference>
<sequence>MPNAEQMFSRPENDRRVMLAWERFQQDPSADPSGLRSLIDDSWRRCQFASVDPGQLQAPITISGGKLYQLRDQCAELLGASTPVMAQARTFLSETGTVMVLTDTHGTVLSMEGDPRTLGAAESVHLLAGANWSEGASGTNAIGTTLSVGQPVQIHSAEHYCEGIKRWSCSATVIRDSLDGTPLGSIDVSGLTGSYSRHTLALVVSTAARIESRLAQTELDLRYSLLEACVHLMNDQNSDGVILFDRRGRAIKANHQAAEMLIELERANIGLSGLRLPDIRITGDDQSLVLPQWAQRDHLEPVLVEGKQVGALLTMPNRQRTKSVFVSLPSMSIEDLDTSFERVVGVSAAIRSTVSRARQLAKSRVSVLLTGETGVGKEVFARGIHEAHSNPGAPFVALNCGSFSRELLSSELFGHAEGSFTGAKRGGMIGKIEAANGGTLFLDEIGEMPMDLQPNFLRVLEEGEVYRLGENKPRKVSFRLVAATHRDLRKEIRDGNFRMDLFYRIAVTSIHIPPLRERQEDIPLLFQHYVKQLSKQHGLGVKEVRPGVMNALQRYGWPGNVREFRNAVESMLLTAPGSVITEGDLPPELLHMAHVAAQPSAIDGDSHARDLTRLEAAEREALVDAMRQCLGNLTAVARHLGIAKSTVYLKLKRFGLESLVDELRAQSALS</sequence>
<dbReference type="Pfam" id="PF25601">
    <property type="entry name" value="AAA_lid_14"/>
    <property type="match status" value="1"/>
</dbReference>
<accession>A0ABV8D715</accession>
<keyword evidence="1" id="KW-0547">Nucleotide-binding</keyword>
<dbReference type="InterPro" id="IPR058031">
    <property type="entry name" value="AAA_lid_NorR"/>
</dbReference>
<evidence type="ECO:0000256" key="1">
    <source>
        <dbReference type="ARBA" id="ARBA00022741"/>
    </source>
</evidence>
<keyword evidence="8" id="KW-1185">Reference proteome</keyword>
<dbReference type="InterPro" id="IPR025943">
    <property type="entry name" value="Sigma_54_int_dom_ATP-bd_2"/>
</dbReference>
<dbReference type="Pfam" id="PF00158">
    <property type="entry name" value="Sigma54_activat"/>
    <property type="match status" value="1"/>
</dbReference>
<dbReference type="InterPro" id="IPR029016">
    <property type="entry name" value="GAF-like_dom_sf"/>
</dbReference>
<evidence type="ECO:0000259" key="6">
    <source>
        <dbReference type="PROSITE" id="PS50045"/>
    </source>
</evidence>
<dbReference type="CDD" id="cd00009">
    <property type="entry name" value="AAA"/>
    <property type="match status" value="1"/>
</dbReference>
<dbReference type="Pfam" id="PF02954">
    <property type="entry name" value="HTH_8"/>
    <property type="match status" value="1"/>
</dbReference>
<dbReference type="PANTHER" id="PTHR32071:SF81">
    <property type="entry name" value="PROPIONATE CATABOLISM OPERON REGULATORY PROTEIN"/>
    <property type="match status" value="1"/>
</dbReference>
<dbReference type="Gene3D" id="1.10.10.60">
    <property type="entry name" value="Homeodomain-like"/>
    <property type="match status" value="1"/>
</dbReference>
<dbReference type="Pfam" id="PF01590">
    <property type="entry name" value="GAF"/>
    <property type="match status" value="1"/>
</dbReference>